<evidence type="ECO:0000313" key="3">
    <source>
        <dbReference type="Proteomes" id="UP001595805"/>
    </source>
</evidence>
<keyword evidence="1" id="KW-1133">Transmembrane helix</keyword>
<dbReference type="EMBL" id="JBHRZS010000006">
    <property type="protein sequence ID" value="MFC3879779.1"/>
    <property type="molecule type" value="Genomic_DNA"/>
</dbReference>
<evidence type="ECO:0000256" key="1">
    <source>
        <dbReference type="SAM" id="Phobius"/>
    </source>
</evidence>
<dbReference type="Proteomes" id="UP001595805">
    <property type="component" value="Unassembled WGS sequence"/>
</dbReference>
<dbReference type="Pfam" id="PF19578">
    <property type="entry name" value="DUF6090"/>
    <property type="match status" value="1"/>
</dbReference>
<proteinExistence type="predicted"/>
<sequence length="232" mass="26972">MKRILSILKEKWPEYILEILVITIGILGAFALNNWNENRKETSSRKEMLNSYRNELTDNITFLEDRITIKNEPILNRLDAFIQSNVGLEKDEAGRCIVDVLSFPPSVPEVSVLNELLNSNLFKNQLEILDLSRKLKLTVNQIENSENFLNQNWVNEISPFINQNNLNVISYSVLRDLPYSVTDEQLKTVNSPQFKNQAVNKYFLLFEWIEIQKLALGQMKNILELVEEELAK</sequence>
<keyword evidence="3" id="KW-1185">Reference proteome</keyword>
<gene>
    <name evidence="2" type="ORF">ACFOSV_06310</name>
</gene>
<dbReference type="RefSeq" id="WP_377904523.1">
    <property type="nucleotide sequence ID" value="NZ_JBHRZS010000006.1"/>
</dbReference>
<comment type="caution">
    <text evidence="2">The sequence shown here is derived from an EMBL/GenBank/DDBJ whole genome shotgun (WGS) entry which is preliminary data.</text>
</comment>
<reference evidence="3" key="1">
    <citation type="journal article" date="2019" name="Int. J. Syst. Evol. Microbiol.">
        <title>The Global Catalogue of Microorganisms (GCM) 10K type strain sequencing project: providing services to taxonomists for standard genome sequencing and annotation.</title>
        <authorList>
            <consortium name="The Broad Institute Genomics Platform"/>
            <consortium name="The Broad Institute Genome Sequencing Center for Infectious Disease"/>
            <person name="Wu L."/>
            <person name="Ma J."/>
        </authorList>
    </citation>
    <scope>NUCLEOTIDE SEQUENCE [LARGE SCALE GENOMIC DNA]</scope>
    <source>
        <strain evidence="3">CCUG 60523</strain>
    </source>
</reference>
<name>A0ABV8ASN2_9BACT</name>
<keyword evidence="1" id="KW-0812">Transmembrane</keyword>
<organism evidence="2 3">
    <name type="scientific">Algoriphagus namhaensis</name>
    <dbReference type="NCBI Taxonomy" id="915353"/>
    <lineage>
        <taxon>Bacteria</taxon>
        <taxon>Pseudomonadati</taxon>
        <taxon>Bacteroidota</taxon>
        <taxon>Cytophagia</taxon>
        <taxon>Cytophagales</taxon>
        <taxon>Cyclobacteriaceae</taxon>
        <taxon>Algoriphagus</taxon>
    </lineage>
</organism>
<evidence type="ECO:0000313" key="2">
    <source>
        <dbReference type="EMBL" id="MFC3879779.1"/>
    </source>
</evidence>
<accession>A0ABV8ASN2</accession>
<dbReference type="InterPro" id="IPR045749">
    <property type="entry name" value="DUF6090"/>
</dbReference>
<keyword evidence="1" id="KW-0472">Membrane</keyword>
<protein>
    <submittedName>
        <fullName evidence="2">DUF6090 family protein</fullName>
    </submittedName>
</protein>
<feature type="transmembrane region" description="Helical" evidence="1">
    <location>
        <begin position="12"/>
        <end position="32"/>
    </location>
</feature>